<dbReference type="EMBL" id="JARBHB010000002">
    <property type="protein sequence ID" value="KAJ8893189.1"/>
    <property type="molecule type" value="Genomic_DNA"/>
</dbReference>
<organism evidence="2 3">
    <name type="scientific">Dryococelus australis</name>
    <dbReference type="NCBI Taxonomy" id="614101"/>
    <lineage>
        <taxon>Eukaryota</taxon>
        <taxon>Metazoa</taxon>
        <taxon>Ecdysozoa</taxon>
        <taxon>Arthropoda</taxon>
        <taxon>Hexapoda</taxon>
        <taxon>Insecta</taxon>
        <taxon>Pterygota</taxon>
        <taxon>Neoptera</taxon>
        <taxon>Polyneoptera</taxon>
        <taxon>Phasmatodea</taxon>
        <taxon>Verophasmatodea</taxon>
        <taxon>Anareolatae</taxon>
        <taxon>Phasmatidae</taxon>
        <taxon>Eurycanthinae</taxon>
        <taxon>Dryococelus</taxon>
    </lineage>
</organism>
<evidence type="ECO:0000256" key="1">
    <source>
        <dbReference type="SAM" id="MobiDB-lite"/>
    </source>
</evidence>
<protein>
    <submittedName>
        <fullName evidence="2">Uncharacterized protein</fullName>
    </submittedName>
</protein>
<proteinExistence type="predicted"/>
<sequence length="519" mass="57739">MQDTLTLRIKQCKTDTECNELIACSDTCSGENLNDDMAAVFSLAMSYNHDCCSNHALNEKAKLTKCVPIVATRTLVSDSYAIIDFVVIYTGEITNVKCSFICYNARGASNLMQPIAFVLITHLNLLRGRHSYTGLYTAVLAEIPCERNHISLSVQVIGAEHLHNAPDIWQLNPMDGVFCHRGIGPRVTPRNFYEQTRVMEHAVSEASVTGLLNVVTSEVTAFLAEVQPPVLPPVTLSDMTLLLAESSERYEIFWTPLLNAQQHFKGTVRQRAASRCYGIDIYNKHEKGGGGAINERSPKKAAEQRSGTIPTRGHQAATPPGIEPGSPSVHFTSPLCDLRLVSSATNLSTKPKMQEVKIGEMLRYSKVIEVNMERRWDEGGGKRKIPEKTHRPTASSGTIPTCENPQETFKFLCARYLSVRDQWYEIFRLSRFAMLKEVRNLSTIMLPPAAVVPFSMRKAIITLVIGCNVVLPRGIRWCGWGLKTSHVQVEIYDDIQIERKQVLAAGGRTCGEGRGVDWK</sequence>
<dbReference type="Proteomes" id="UP001159363">
    <property type="component" value="Chromosome 2"/>
</dbReference>
<accession>A0ABQ9I952</accession>
<evidence type="ECO:0000313" key="3">
    <source>
        <dbReference type="Proteomes" id="UP001159363"/>
    </source>
</evidence>
<feature type="region of interest" description="Disordered" evidence="1">
    <location>
        <begin position="287"/>
        <end position="328"/>
    </location>
</feature>
<gene>
    <name evidence="2" type="ORF">PR048_005774</name>
</gene>
<reference evidence="2 3" key="1">
    <citation type="submission" date="2023-02" db="EMBL/GenBank/DDBJ databases">
        <title>LHISI_Scaffold_Assembly.</title>
        <authorList>
            <person name="Stuart O.P."/>
            <person name="Cleave R."/>
            <person name="Magrath M.J.L."/>
            <person name="Mikheyev A.S."/>
        </authorList>
    </citation>
    <scope>NUCLEOTIDE SEQUENCE [LARGE SCALE GENOMIC DNA]</scope>
    <source>
        <strain evidence="2">Daus_M_001</strain>
        <tissue evidence="2">Leg muscle</tissue>
    </source>
</reference>
<keyword evidence="3" id="KW-1185">Reference proteome</keyword>
<evidence type="ECO:0000313" key="2">
    <source>
        <dbReference type="EMBL" id="KAJ8893189.1"/>
    </source>
</evidence>
<comment type="caution">
    <text evidence="2">The sequence shown here is derived from an EMBL/GenBank/DDBJ whole genome shotgun (WGS) entry which is preliminary data.</text>
</comment>
<name>A0ABQ9I952_9NEOP</name>
<feature type="compositionally biased region" description="Basic and acidic residues" evidence="1">
    <location>
        <begin position="378"/>
        <end position="390"/>
    </location>
</feature>
<feature type="region of interest" description="Disordered" evidence="1">
    <location>
        <begin position="378"/>
        <end position="400"/>
    </location>
</feature>